<dbReference type="GO" id="GO:0010126">
    <property type="term" value="P:mycothiol metabolic process"/>
    <property type="evidence" value="ECO:0007669"/>
    <property type="project" value="UniProtKB-UniRule"/>
</dbReference>
<comment type="cofactor">
    <cofactor evidence="2">
        <name>Zn(2+)</name>
        <dbReference type="ChEBI" id="CHEBI:29105"/>
    </cofactor>
    <text evidence="2">Binds 1 zinc ion per subunit.</text>
</comment>
<dbReference type="GO" id="GO:0008270">
    <property type="term" value="F:zinc ion binding"/>
    <property type="evidence" value="ECO:0007669"/>
    <property type="project" value="UniProtKB-UniRule"/>
</dbReference>
<dbReference type="InterPro" id="IPR017811">
    <property type="entry name" value="Mca"/>
</dbReference>
<dbReference type="Gene3D" id="3.40.50.10320">
    <property type="entry name" value="LmbE-like"/>
    <property type="match status" value="1"/>
</dbReference>
<protein>
    <recommendedName>
        <fullName evidence="2">Mycothiol S-conjugate amidase</fullName>
        <ecNumber evidence="2">3.5.1.115</ecNumber>
    </recommendedName>
</protein>
<sequence length="328" mass="37105">MPEQLQQAFRLMHVHAHPDDESSKGAGITAKYVAEGVDVHVATCTGGERGDILNPKMERPGILENIHEIRREEMHRARDILGIKQDWLGFVDSGWVEEFMEVKDVAAKDWSLLPEGCFGRTPLEVSTRRLVEIIRTFRPHVVTTYDENGGYPHPDHIMCHRVSVEAFRAAGDPDRFPDAGEPWQPLKLYYSHTFNYPRAVALHEAMKSHGLSSPYEERLEEWKPDPGWDERVTTKVECADYFGVRDQALLAHATQIDPDGPWFAVPREIEKEAWPTEDYELVTSYVPVPEAEKRVETDLFAGLDVSTADDEGKAAVGREITFGKVVTA</sequence>
<keyword evidence="4" id="KW-1185">Reference proteome</keyword>
<name>A0A1J4NBE1_9ACTN</name>
<keyword evidence="1 2" id="KW-0862">Zinc</keyword>
<dbReference type="NCBIfam" id="TIGR03446">
    <property type="entry name" value="mycothiol_Mca"/>
    <property type="match status" value="1"/>
</dbReference>
<dbReference type="SUPFAM" id="SSF102588">
    <property type="entry name" value="LmbE-like"/>
    <property type="match status" value="1"/>
</dbReference>
<comment type="subunit">
    <text evidence="2">Monomer.</text>
</comment>
<dbReference type="PANTHER" id="PTHR12993">
    <property type="entry name" value="N-ACETYLGLUCOSAMINYL-PHOSPHATIDYLINOSITOL DE-N-ACETYLASE-RELATED"/>
    <property type="match status" value="1"/>
</dbReference>
<dbReference type="EC" id="3.5.1.115" evidence="2"/>
<dbReference type="InterPro" id="IPR003737">
    <property type="entry name" value="GlcNAc_PI_deacetylase-related"/>
</dbReference>
<feature type="binding site" evidence="2">
    <location>
        <position position="17"/>
    </location>
    <ligand>
        <name>Zn(2+)</name>
        <dbReference type="ChEBI" id="CHEBI:29105"/>
    </ligand>
</feature>
<evidence type="ECO:0000256" key="1">
    <source>
        <dbReference type="ARBA" id="ARBA00022833"/>
    </source>
</evidence>
<comment type="similarity">
    <text evidence="2">Belongs to the MshB deacetylase family. Mca subfamily.</text>
</comment>
<dbReference type="Pfam" id="PF02585">
    <property type="entry name" value="PIG-L"/>
    <property type="match status" value="1"/>
</dbReference>
<dbReference type="GO" id="GO:0016811">
    <property type="term" value="F:hydrolase activity, acting on carbon-nitrogen (but not peptide) bonds, in linear amides"/>
    <property type="evidence" value="ECO:0007669"/>
    <property type="project" value="TreeGrafter"/>
</dbReference>
<feature type="binding site" evidence="2">
    <location>
        <position position="156"/>
    </location>
    <ligand>
        <name>Zn(2+)</name>
        <dbReference type="ChEBI" id="CHEBI:29105"/>
    </ligand>
</feature>
<evidence type="ECO:0000256" key="2">
    <source>
        <dbReference type="HAMAP-Rule" id="MF_01482"/>
    </source>
</evidence>
<dbReference type="RefSeq" id="WP_045548423.1">
    <property type="nucleotide sequence ID" value="NZ_JZDQ02000005.1"/>
</dbReference>
<evidence type="ECO:0000313" key="3">
    <source>
        <dbReference type="EMBL" id="OIJ27952.1"/>
    </source>
</evidence>
<comment type="catalytic activity">
    <reaction evidence="2">
        <text>mycothiol S-conjugate + H2O = an N-acetyl-L-cysteine-S-conjugate + 1D-myo-inositol 2-amino-2-deoxy-alpha-D-glucopyranoside</text>
        <dbReference type="Rhea" id="RHEA:36543"/>
        <dbReference type="ChEBI" id="CHEBI:15377"/>
        <dbReference type="ChEBI" id="CHEBI:58718"/>
        <dbReference type="ChEBI" id="CHEBI:58886"/>
        <dbReference type="ChEBI" id="CHEBI:59633"/>
        <dbReference type="EC" id="3.5.1.115"/>
    </reaction>
</comment>
<dbReference type="HAMAP" id="MF_01482">
    <property type="entry name" value="Mca"/>
    <property type="match status" value="1"/>
</dbReference>
<dbReference type="STRING" id="1844.UG56_004390"/>
<reference evidence="3" key="1">
    <citation type="submission" date="2016-10" db="EMBL/GenBank/DDBJ databases">
        <title>Draft Genome Sequence of Nocardioides luteus Strain BAFB, an Alkane-Degrading Bacterium Isolated from JP-7 Polluted Soil.</title>
        <authorList>
            <person name="Brown L."/>
            <person name="Ruiz O.N."/>
            <person name="Gunasekera T."/>
        </authorList>
    </citation>
    <scope>NUCLEOTIDE SEQUENCE [LARGE SCALE GENOMIC DNA]</scope>
    <source>
        <strain evidence="3">BAFB</strain>
    </source>
</reference>
<proteinExistence type="inferred from homology"/>
<dbReference type="AlphaFoldDB" id="A0A1J4NBE1"/>
<gene>
    <name evidence="2" type="primary">mca</name>
    <name evidence="3" type="ORF">UG56_004390</name>
</gene>
<keyword evidence="2" id="KW-0479">Metal-binding</keyword>
<evidence type="ECO:0000313" key="4">
    <source>
        <dbReference type="Proteomes" id="UP000033772"/>
    </source>
</evidence>
<dbReference type="EMBL" id="JZDQ02000005">
    <property type="protein sequence ID" value="OIJ27952.1"/>
    <property type="molecule type" value="Genomic_DNA"/>
</dbReference>
<accession>A0A1J4NBE1</accession>
<comment type="caution">
    <text evidence="3">The sequence shown here is derived from an EMBL/GenBank/DDBJ whole genome shotgun (WGS) entry which is preliminary data.</text>
</comment>
<feature type="binding site" evidence="2">
    <location>
        <position position="20"/>
    </location>
    <ligand>
        <name>Zn(2+)</name>
        <dbReference type="ChEBI" id="CHEBI:29105"/>
    </ligand>
</feature>
<dbReference type="PANTHER" id="PTHR12993:SF11">
    <property type="entry name" value="N-ACETYLGLUCOSAMINYL-PHOSPHATIDYLINOSITOL DE-N-ACETYLASE"/>
    <property type="match status" value="1"/>
</dbReference>
<dbReference type="GO" id="GO:0010127">
    <property type="term" value="P:mycothiol-dependent detoxification"/>
    <property type="evidence" value="ECO:0007669"/>
    <property type="project" value="UniProtKB-UniRule"/>
</dbReference>
<dbReference type="InterPro" id="IPR024078">
    <property type="entry name" value="LmbE-like_dom_sf"/>
</dbReference>
<organism evidence="3 4">
    <name type="scientific">Nocardioides luteus</name>
    <dbReference type="NCBI Taxonomy" id="1844"/>
    <lineage>
        <taxon>Bacteria</taxon>
        <taxon>Bacillati</taxon>
        <taxon>Actinomycetota</taxon>
        <taxon>Actinomycetes</taxon>
        <taxon>Propionibacteriales</taxon>
        <taxon>Nocardioidaceae</taxon>
        <taxon>Nocardioides</taxon>
    </lineage>
</organism>
<keyword evidence="2" id="KW-0378">Hydrolase</keyword>
<dbReference type="Proteomes" id="UP000033772">
    <property type="component" value="Unassembled WGS sequence"/>
</dbReference>
<comment type="function">
    <text evidence="2">A mycothiol (MSH, N-acetylcysteinyl-glucosaminyl-inositol) S-conjugate amidase, it recycles conjugated MSH to the N-acetyl cysteine conjugate (AcCys S-conjugate, a mercapturic acid) and the MSH precursor. Involved in MSH-dependent detoxification of a number of alkylating agents and antibiotics.</text>
</comment>
<dbReference type="OrthoDB" id="158614at2"/>